<accession>A0A1F4V3C2</accession>
<feature type="active site" description="Proton donor" evidence="4">
    <location>
        <position position="172"/>
    </location>
</feature>
<keyword evidence="3 4" id="KW-0326">Glycosidase</keyword>
<protein>
    <recommendedName>
        <fullName evidence="5">GH26 domain-containing protein</fullName>
    </recommendedName>
</protein>
<dbReference type="PANTHER" id="PTHR40079">
    <property type="entry name" value="MANNAN ENDO-1,4-BETA-MANNOSIDASE E-RELATED"/>
    <property type="match status" value="1"/>
</dbReference>
<dbReference type="PROSITE" id="PS51764">
    <property type="entry name" value="GH26"/>
    <property type="match status" value="1"/>
</dbReference>
<dbReference type="GO" id="GO:0016985">
    <property type="term" value="F:mannan endo-1,4-beta-mannosidase activity"/>
    <property type="evidence" value="ECO:0007669"/>
    <property type="project" value="InterPro"/>
</dbReference>
<organism evidence="6 7">
    <name type="scientific">candidate division WWE3 bacterium RBG_16_37_10</name>
    <dbReference type="NCBI Taxonomy" id="1802610"/>
    <lineage>
        <taxon>Bacteria</taxon>
        <taxon>Katanobacteria</taxon>
    </lineage>
</organism>
<evidence type="ECO:0000313" key="7">
    <source>
        <dbReference type="Proteomes" id="UP000177371"/>
    </source>
</evidence>
<evidence type="ECO:0000313" key="6">
    <source>
        <dbReference type="EMBL" id="OGC51658.1"/>
    </source>
</evidence>
<evidence type="ECO:0000256" key="3">
    <source>
        <dbReference type="ARBA" id="ARBA00023295"/>
    </source>
</evidence>
<feature type="domain" description="GH26" evidence="5">
    <location>
        <begin position="29"/>
        <end position="337"/>
    </location>
</feature>
<dbReference type="Pfam" id="PF02156">
    <property type="entry name" value="Glyco_hydro_26"/>
    <property type="match status" value="1"/>
</dbReference>
<dbReference type="InterPro" id="IPR017853">
    <property type="entry name" value="GH"/>
</dbReference>
<dbReference type="InterPro" id="IPR000805">
    <property type="entry name" value="Glyco_hydro_26"/>
</dbReference>
<dbReference type="SUPFAM" id="SSF51445">
    <property type="entry name" value="(Trans)glycosidases"/>
    <property type="match status" value="1"/>
</dbReference>
<dbReference type="GO" id="GO:0006080">
    <property type="term" value="P:substituted mannan metabolic process"/>
    <property type="evidence" value="ECO:0007669"/>
    <property type="project" value="InterPro"/>
</dbReference>
<evidence type="ECO:0000259" key="5">
    <source>
        <dbReference type="PROSITE" id="PS51764"/>
    </source>
</evidence>
<name>A0A1F4V3C2_UNCKA</name>
<dbReference type="EMBL" id="MEUT01000014">
    <property type="protein sequence ID" value="OGC51658.1"/>
    <property type="molecule type" value="Genomic_DNA"/>
</dbReference>
<proteinExistence type="inferred from homology"/>
<evidence type="ECO:0000256" key="2">
    <source>
        <dbReference type="ARBA" id="ARBA00022801"/>
    </source>
</evidence>
<comment type="similarity">
    <text evidence="1 4">Belongs to the glycosyl hydrolase 26 family.</text>
</comment>
<keyword evidence="2 4" id="KW-0378">Hydrolase</keyword>
<feature type="active site" description="Nucleophile" evidence="4">
    <location>
        <position position="276"/>
    </location>
</feature>
<comment type="caution">
    <text evidence="6">The sequence shown here is derived from an EMBL/GenBank/DDBJ whole genome shotgun (WGS) entry which is preliminary data.</text>
</comment>
<dbReference type="InterPro" id="IPR022790">
    <property type="entry name" value="GH26_dom"/>
</dbReference>
<evidence type="ECO:0000256" key="4">
    <source>
        <dbReference type="PROSITE-ProRule" id="PRU01100"/>
    </source>
</evidence>
<dbReference type="Gene3D" id="3.20.20.80">
    <property type="entry name" value="Glycosidases"/>
    <property type="match status" value="1"/>
</dbReference>
<dbReference type="STRING" id="1802610.A2W32_01265"/>
<dbReference type="AlphaFoldDB" id="A0A1F4V3C2"/>
<evidence type="ECO:0000256" key="1">
    <source>
        <dbReference type="ARBA" id="ARBA00007754"/>
    </source>
</evidence>
<dbReference type="Proteomes" id="UP000177371">
    <property type="component" value="Unassembled WGS sequence"/>
</dbReference>
<gene>
    <name evidence="6" type="ORF">A2W32_01265</name>
</gene>
<reference evidence="6 7" key="1">
    <citation type="journal article" date="2016" name="Nat. Commun.">
        <title>Thousands of microbial genomes shed light on interconnected biogeochemical processes in an aquifer system.</title>
        <authorList>
            <person name="Anantharaman K."/>
            <person name="Brown C.T."/>
            <person name="Hug L.A."/>
            <person name="Sharon I."/>
            <person name="Castelle C.J."/>
            <person name="Probst A.J."/>
            <person name="Thomas B.C."/>
            <person name="Singh A."/>
            <person name="Wilkins M.J."/>
            <person name="Karaoz U."/>
            <person name="Brodie E.L."/>
            <person name="Williams K.H."/>
            <person name="Hubbard S.S."/>
            <person name="Banfield J.F."/>
        </authorList>
    </citation>
    <scope>NUCLEOTIDE SEQUENCE [LARGE SCALE GENOMIC DNA]</scope>
</reference>
<dbReference type="PANTHER" id="PTHR40079:SF4">
    <property type="entry name" value="GH26 DOMAIN-CONTAINING PROTEIN-RELATED"/>
    <property type="match status" value="1"/>
</dbReference>
<sequence>MKSLISSWWKHFLILTILIAAIVYVVAIRRQDIIFAWTWGFNPKDYICDVTDYTFSVICRQNKVKINDLKVNFGVYDPGGGYDNEDRIAIQHLYISWVDYSSEKLLAEEEKYASKNRWMLVTVEPWPYYKNGLGKETLFSDVKSGSYDKVIDLVCNDINKFKNPSFIRWGHEMENVTERYPWAQNGYSEYIEAYRYFVSRCRSVVSKAYYIWSPVGMKGLEKYWPGSDYVDYIGLSVYGFNEQDKYYFGRSLSFNEIFSERYNRVNSFGRPIMIAEMAVNGSERHKTNWYLKAFNSFNNYPELMTVVLFNSKDVPGAWGAEFPVPDWTFENIFNKVT</sequence>